<name>A0A9P6MA77_9FUNG</name>
<dbReference type="OrthoDB" id="2431527at2759"/>
<dbReference type="Pfam" id="PF07282">
    <property type="entry name" value="Cas12f1-like_TNB"/>
    <property type="match status" value="1"/>
</dbReference>
<evidence type="ECO:0000259" key="3">
    <source>
        <dbReference type="Pfam" id="PF07282"/>
    </source>
</evidence>
<dbReference type="AlphaFoldDB" id="A0A9P6MA77"/>
<dbReference type="Proteomes" id="UP000749646">
    <property type="component" value="Unassembled WGS sequence"/>
</dbReference>
<reference evidence="4" key="1">
    <citation type="journal article" date="2020" name="Fungal Divers.">
        <title>Resolving the Mortierellaceae phylogeny through synthesis of multi-gene phylogenetics and phylogenomics.</title>
        <authorList>
            <person name="Vandepol N."/>
            <person name="Liber J."/>
            <person name="Desiro A."/>
            <person name="Na H."/>
            <person name="Kennedy M."/>
            <person name="Barry K."/>
            <person name="Grigoriev I.V."/>
            <person name="Miller A.N."/>
            <person name="O'Donnell K."/>
            <person name="Stajich J.E."/>
            <person name="Bonito G."/>
        </authorList>
    </citation>
    <scope>NUCLEOTIDE SEQUENCE</scope>
    <source>
        <strain evidence="4">MES-2147</strain>
    </source>
</reference>
<dbReference type="EMBL" id="JAAAHW010003405">
    <property type="protein sequence ID" value="KAF9984216.1"/>
    <property type="molecule type" value="Genomic_DNA"/>
</dbReference>
<comment type="caution">
    <text evidence="4">The sequence shown here is derived from an EMBL/GenBank/DDBJ whole genome shotgun (WGS) entry which is preliminary data.</text>
</comment>
<sequence>MERLKSESVHDNQDIHAIERTVVLFRLPEAPPAFHQTQQSNGTGTEAPDQQPSIAMEVDGTAGTAGQDLGQHPSVKGTGLSTESLSDPVQVDEPIHGAPELSTQGAELATESPESLPAGDTPKDPLAVLFEQARDNLRQYTRSTLAVYSFLREFYGSTQLKKWNFEKQQGCRAEVGRAIQGVIAATKNPIHPNHPVPKTRKRNGLIVLGDAQFGTIPGANDKSDKFRYRLAHEALGQGVPVFRVDEFKTSATCCRCGSETQAKGRSLTCQSLGCKGIMIDRDHNAANNMATAGIQWLKTLTWPQHLSRAPVGDANQVSA</sequence>
<accession>A0A9P6MA77</accession>
<dbReference type="InterPro" id="IPR010095">
    <property type="entry name" value="Cas12f1-like_TNB"/>
</dbReference>
<dbReference type="GO" id="GO:0003677">
    <property type="term" value="F:DNA binding"/>
    <property type="evidence" value="ECO:0007669"/>
    <property type="project" value="UniProtKB-KW"/>
</dbReference>
<proteinExistence type="predicted"/>
<evidence type="ECO:0000313" key="4">
    <source>
        <dbReference type="EMBL" id="KAF9984216.1"/>
    </source>
</evidence>
<keyword evidence="5" id="KW-1185">Reference proteome</keyword>
<evidence type="ECO:0000256" key="1">
    <source>
        <dbReference type="ARBA" id="ARBA00023125"/>
    </source>
</evidence>
<keyword evidence="1" id="KW-0238">DNA-binding</keyword>
<organism evidence="4 5">
    <name type="scientific">Modicella reniformis</name>
    <dbReference type="NCBI Taxonomy" id="1440133"/>
    <lineage>
        <taxon>Eukaryota</taxon>
        <taxon>Fungi</taxon>
        <taxon>Fungi incertae sedis</taxon>
        <taxon>Mucoromycota</taxon>
        <taxon>Mortierellomycotina</taxon>
        <taxon>Mortierellomycetes</taxon>
        <taxon>Mortierellales</taxon>
        <taxon>Mortierellaceae</taxon>
        <taxon>Modicella</taxon>
    </lineage>
</organism>
<feature type="region of interest" description="Disordered" evidence="2">
    <location>
        <begin position="61"/>
        <end position="97"/>
    </location>
</feature>
<evidence type="ECO:0000313" key="5">
    <source>
        <dbReference type="Proteomes" id="UP000749646"/>
    </source>
</evidence>
<evidence type="ECO:0000256" key="2">
    <source>
        <dbReference type="SAM" id="MobiDB-lite"/>
    </source>
</evidence>
<protein>
    <recommendedName>
        <fullName evidence="3">Cas12f1-like TNB domain-containing protein</fullName>
    </recommendedName>
</protein>
<feature type="domain" description="Cas12f1-like TNB" evidence="3">
    <location>
        <begin position="225"/>
        <end position="288"/>
    </location>
</feature>
<gene>
    <name evidence="4" type="ORF">BGZ65_000790</name>
</gene>